<dbReference type="EMBL" id="WHUW01000008">
    <property type="protein sequence ID" value="KAF8443297.1"/>
    <property type="molecule type" value="Genomic_DNA"/>
</dbReference>
<evidence type="ECO:0008006" key="4">
    <source>
        <dbReference type="Google" id="ProtNLM"/>
    </source>
</evidence>
<protein>
    <recommendedName>
        <fullName evidence="4">Secreted protein</fullName>
    </recommendedName>
</protein>
<dbReference type="AlphaFoldDB" id="A0AAD4GH44"/>
<organism evidence="2 3">
    <name type="scientific">Boletus edulis BED1</name>
    <dbReference type="NCBI Taxonomy" id="1328754"/>
    <lineage>
        <taxon>Eukaryota</taxon>
        <taxon>Fungi</taxon>
        <taxon>Dikarya</taxon>
        <taxon>Basidiomycota</taxon>
        <taxon>Agaricomycotina</taxon>
        <taxon>Agaricomycetes</taxon>
        <taxon>Agaricomycetidae</taxon>
        <taxon>Boletales</taxon>
        <taxon>Boletineae</taxon>
        <taxon>Boletaceae</taxon>
        <taxon>Boletoideae</taxon>
        <taxon>Boletus</taxon>
    </lineage>
</organism>
<feature type="signal peptide" evidence="1">
    <location>
        <begin position="1"/>
        <end position="19"/>
    </location>
</feature>
<accession>A0AAD4GH44</accession>
<keyword evidence="1" id="KW-0732">Signal</keyword>
<evidence type="ECO:0000313" key="3">
    <source>
        <dbReference type="Proteomes" id="UP001194468"/>
    </source>
</evidence>
<dbReference type="Proteomes" id="UP001194468">
    <property type="component" value="Unassembled WGS sequence"/>
</dbReference>
<name>A0AAD4GH44_BOLED</name>
<reference evidence="2" key="1">
    <citation type="submission" date="2019-10" db="EMBL/GenBank/DDBJ databases">
        <authorList>
            <consortium name="DOE Joint Genome Institute"/>
            <person name="Kuo A."/>
            <person name="Miyauchi S."/>
            <person name="Kiss E."/>
            <person name="Drula E."/>
            <person name="Kohler A."/>
            <person name="Sanchez-Garcia M."/>
            <person name="Andreopoulos B."/>
            <person name="Barry K.W."/>
            <person name="Bonito G."/>
            <person name="Buee M."/>
            <person name="Carver A."/>
            <person name="Chen C."/>
            <person name="Cichocki N."/>
            <person name="Clum A."/>
            <person name="Culley D."/>
            <person name="Crous P.W."/>
            <person name="Fauchery L."/>
            <person name="Girlanda M."/>
            <person name="Hayes R."/>
            <person name="Keri Z."/>
            <person name="LaButti K."/>
            <person name="Lipzen A."/>
            <person name="Lombard V."/>
            <person name="Magnuson J."/>
            <person name="Maillard F."/>
            <person name="Morin E."/>
            <person name="Murat C."/>
            <person name="Nolan M."/>
            <person name="Ohm R."/>
            <person name="Pangilinan J."/>
            <person name="Pereira M."/>
            <person name="Perotto S."/>
            <person name="Peter M."/>
            <person name="Riley R."/>
            <person name="Sitrit Y."/>
            <person name="Stielow B."/>
            <person name="Szollosi G."/>
            <person name="Zifcakova L."/>
            <person name="Stursova M."/>
            <person name="Spatafora J.W."/>
            <person name="Tedersoo L."/>
            <person name="Vaario L.-M."/>
            <person name="Yamada A."/>
            <person name="Yan M."/>
            <person name="Wang P."/>
            <person name="Xu J."/>
            <person name="Bruns T."/>
            <person name="Baldrian P."/>
            <person name="Vilgalys R."/>
            <person name="Henrissat B."/>
            <person name="Grigoriev I.V."/>
            <person name="Hibbett D."/>
            <person name="Nagy L.G."/>
            <person name="Martin F.M."/>
        </authorList>
    </citation>
    <scope>NUCLEOTIDE SEQUENCE</scope>
    <source>
        <strain evidence="2">BED1</strain>
    </source>
</reference>
<comment type="caution">
    <text evidence="2">The sequence shown here is derived from an EMBL/GenBank/DDBJ whole genome shotgun (WGS) entry which is preliminary data.</text>
</comment>
<evidence type="ECO:0000313" key="2">
    <source>
        <dbReference type="EMBL" id="KAF8443297.1"/>
    </source>
</evidence>
<proteinExistence type="predicted"/>
<reference evidence="2" key="2">
    <citation type="journal article" date="2020" name="Nat. Commun.">
        <title>Large-scale genome sequencing of mycorrhizal fungi provides insights into the early evolution of symbiotic traits.</title>
        <authorList>
            <person name="Miyauchi S."/>
            <person name="Kiss E."/>
            <person name="Kuo A."/>
            <person name="Drula E."/>
            <person name="Kohler A."/>
            <person name="Sanchez-Garcia M."/>
            <person name="Morin E."/>
            <person name="Andreopoulos B."/>
            <person name="Barry K.W."/>
            <person name="Bonito G."/>
            <person name="Buee M."/>
            <person name="Carver A."/>
            <person name="Chen C."/>
            <person name="Cichocki N."/>
            <person name="Clum A."/>
            <person name="Culley D."/>
            <person name="Crous P.W."/>
            <person name="Fauchery L."/>
            <person name="Girlanda M."/>
            <person name="Hayes R.D."/>
            <person name="Keri Z."/>
            <person name="LaButti K."/>
            <person name="Lipzen A."/>
            <person name="Lombard V."/>
            <person name="Magnuson J."/>
            <person name="Maillard F."/>
            <person name="Murat C."/>
            <person name="Nolan M."/>
            <person name="Ohm R.A."/>
            <person name="Pangilinan J."/>
            <person name="Pereira M.F."/>
            <person name="Perotto S."/>
            <person name="Peter M."/>
            <person name="Pfister S."/>
            <person name="Riley R."/>
            <person name="Sitrit Y."/>
            <person name="Stielow J.B."/>
            <person name="Szollosi G."/>
            <person name="Zifcakova L."/>
            <person name="Stursova M."/>
            <person name="Spatafora J.W."/>
            <person name="Tedersoo L."/>
            <person name="Vaario L.M."/>
            <person name="Yamada A."/>
            <person name="Yan M."/>
            <person name="Wang P."/>
            <person name="Xu J."/>
            <person name="Bruns T."/>
            <person name="Baldrian P."/>
            <person name="Vilgalys R."/>
            <person name="Dunand C."/>
            <person name="Henrissat B."/>
            <person name="Grigoriev I.V."/>
            <person name="Hibbett D."/>
            <person name="Nagy L.G."/>
            <person name="Martin F.M."/>
        </authorList>
    </citation>
    <scope>NUCLEOTIDE SEQUENCE</scope>
    <source>
        <strain evidence="2">BED1</strain>
    </source>
</reference>
<evidence type="ECO:0000256" key="1">
    <source>
        <dbReference type="SAM" id="SignalP"/>
    </source>
</evidence>
<gene>
    <name evidence="2" type="ORF">L210DRAFT_3535424</name>
</gene>
<feature type="chain" id="PRO_5042085788" description="Secreted protein" evidence="1">
    <location>
        <begin position="20"/>
        <end position="104"/>
    </location>
</feature>
<sequence length="104" mass="11448">MPPIRLCLLLSAPARDVFFAVCQYVDGCLWNGGNKCMVYTVVQSDRVNAEVGVRAIPSRLSVRTAGGTWQCCSGYYVQPKGSHVLSVHSCRRYATSSRPCQLSF</sequence>
<keyword evidence="3" id="KW-1185">Reference proteome</keyword>